<sequence>MLRCRSFLSLRLQRRTFCAGRIRTNAVGNWSLQMPGFNQPLNTFPDPNVLSGYYSGFPNALDPEHLEPGYLNKLLTKREINMMRIMNIITDKPEWERKVFDEHIIAKWSEEVAKSGQDASPKMMDWIVKELQWKAGILQQSGFVEVFDAGVVKSDTAVSKELQRALKEAVLPFENVPKEEKDYHPGSDDKVVDLVHPSLFPVIYGRTYVLPDRTIGLDDCIDSMGEGEWLERPKEAEATPEAVYPYYIPQRLHPAVLSTKFQWLPCDVKLIDDGRCQILSYINNAHPVKHRALYEVVEKILAQTVPLWEQSLSEKEFFNERIKFTKVEYEDDGTDEPKYPEGHEETDSEEYYRLYDEYEDRMVAWYKARKIIQPEPGEFKPRESKEKANFLKHFPEGKIQVIVKLANIELTPEKPDYEGGSWHIEGQLNERIAASAIYYYDSENITPSSLAFRHRGMDDMMDISYEQSQHEFLQQIYGFHEDFRNHNIELITQELGSVVSKEGRIITFPNTLQHQVSPFSLADPSKPGHRKILALFLVDPHLRIISSANVPPQREDWRPETQKHGEGAQQVLDGEAVNSITMEEAKAYRVELMAERGLQSQKNNDAFQTGEFCLCEH</sequence>
<gene>
    <name evidence="4" type="ORF">PMG11_07826</name>
</gene>
<dbReference type="PANTHER" id="PTHR33119">
    <property type="entry name" value="IFI3P"/>
    <property type="match status" value="1"/>
</dbReference>
<evidence type="ECO:0000256" key="1">
    <source>
        <dbReference type="SAM" id="MobiDB-lite"/>
    </source>
</evidence>
<feature type="region of interest" description="Disordered" evidence="1">
    <location>
        <begin position="549"/>
        <end position="568"/>
    </location>
</feature>
<dbReference type="AlphaFoldDB" id="A0A0F7TR56"/>
<dbReference type="Pfam" id="PF21666">
    <property type="entry name" value="DUF4246_N"/>
    <property type="match status" value="1"/>
</dbReference>
<proteinExistence type="predicted"/>
<reference evidence="5" key="1">
    <citation type="journal article" date="2015" name="Genome Announc.">
        <title>Draft genome sequence of the fungus Penicillium brasilianum MG11.</title>
        <authorList>
            <person name="Horn F."/>
            <person name="Linde J."/>
            <person name="Mattern D.J."/>
            <person name="Walther G."/>
            <person name="Guthke R."/>
            <person name="Brakhage A.A."/>
            <person name="Valiante V."/>
        </authorList>
    </citation>
    <scope>NUCLEOTIDE SEQUENCE [LARGE SCALE GENOMIC DNA]</scope>
    <source>
        <strain evidence="5">MG11</strain>
    </source>
</reference>
<dbReference type="InterPro" id="IPR025340">
    <property type="entry name" value="DUF4246"/>
</dbReference>
<evidence type="ECO:0000259" key="2">
    <source>
        <dbReference type="Pfam" id="PF14033"/>
    </source>
</evidence>
<evidence type="ECO:0000313" key="5">
    <source>
        <dbReference type="Proteomes" id="UP000042958"/>
    </source>
</evidence>
<name>A0A0F7TR56_PENBI</name>
<dbReference type="Proteomes" id="UP000042958">
    <property type="component" value="Unassembled WGS sequence"/>
</dbReference>
<dbReference type="InterPro" id="IPR049207">
    <property type="entry name" value="DUF4246_N"/>
</dbReference>
<protein>
    <submittedName>
        <fullName evidence="4">Uncharacterized protein</fullName>
    </submittedName>
</protein>
<feature type="compositionally biased region" description="Basic and acidic residues" evidence="1">
    <location>
        <begin position="553"/>
        <end position="566"/>
    </location>
</feature>
<organism evidence="4 5">
    <name type="scientific">Penicillium brasilianum</name>
    <dbReference type="NCBI Taxonomy" id="104259"/>
    <lineage>
        <taxon>Eukaryota</taxon>
        <taxon>Fungi</taxon>
        <taxon>Dikarya</taxon>
        <taxon>Ascomycota</taxon>
        <taxon>Pezizomycotina</taxon>
        <taxon>Eurotiomycetes</taxon>
        <taxon>Eurotiomycetidae</taxon>
        <taxon>Eurotiales</taxon>
        <taxon>Aspergillaceae</taxon>
        <taxon>Penicillium</taxon>
    </lineage>
</organism>
<dbReference type="PANTHER" id="PTHR33119:SF1">
    <property type="entry name" value="FE2OG DIOXYGENASE DOMAIN-CONTAINING PROTEIN"/>
    <property type="match status" value="1"/>
</dbReference>
<evidence type="ECO:0000313" key="4">
    <source>
        <dbReference type="EMBL" id="CEJ59194.1"/>
    </source>
</evidence>
<evidence type="ECO:0000259" key="3">
    <source>
        <dbReference type="Pfam" id="PF21666"/>
    </source>
</evidence>
<dbReference type="InterPro" id="IPR049192">
    <property type="entry name" value="DUF4246_C"/>
</dbReference>
<keyword evidence="5" id="KW-1185">Reference proteome</keyword>
<dbReference type="EMBL" id="CDHK01000007">
    <property type="protein sequence ID" value="CEJ59194.1"/>
    <property type="molecule type" value="Genomic_DNA"/>
</dbReference>
<dbReference type="OrthoDB" id="415532at2759"/>
<dbReference type="STRING" id="104259.A0A0F7TR56"/>
<accession>A0A0F7TR56</accession>
<feature type="domain" description="DUF4246" evidence="3">
    <location>
        <begin position="34"/>
        <end position="111"/>
    </location>
</feature>
<dbReference type="Pfam" id="PF14033">
    <property type="entry name" value="DUF4246"/>
    <property type="match status" value="1"/>
</dbReference>
<feature type="domain" description="DUF4246" evidence="2">
    <location>
        <begin position="122"/>
        <end position="560"/>
    </location>
</feature>